<organism evidence="2 3">
    <name type="scientific">Candidatus Falkowbacteria bacterium RIFOXYC2_FULL_36_12</name>
    <dbReference type="NCBI Taxonomy" id="1798002"/>
    <lineage>
        <taxon>Bacteria</taxon>
        <taxon>Candidatus Falkowiibacteriota</taxon>
    </lineage>
</organism>
<dbReference type="Pfam" id="PF04977">
    <property type="entry name" value="DivIC"/>
    <property type="match status" value="1"/>
</dbReference>
<evidence type="ECO:0008006" key="4">
    <source>
        <dbReference type="Google" id="ProtNLM"/>
    </source>
</evidence>
<dbReference type="AlphaFoldDB" id="A0A1F5T0M9"/>
<name>A0A1F5T0M9_9BACT</name>
<dbReference type="STRING" id="1798002.A2478_02685"/>
<dbReference type="InterPro" id="IPR007060">
    <property type="entry name" value="FtsL/DivIC"/>
</dbReference>
<keyword evidence="1" id="KW-0812">Transmembrane</keyword>
<proteinExistence type="predicted"/>
<comment type="caution">
    <text evidence="2">The sequence shown here is derived from an EMBL/GenBank/DDBJ whole genome shotgun (WGS) entry which is preliminary data.</text>
</comment>
<gene>
    <name evidence="2" type="ORF">A2478_02685</name>
</gene>
<feature type="transmembrane region" description="Helical" evidence="1">
    <location>
        <begin position="12"/>
        <end position="33"/>
    </location>
</feature>
<accession>A0A1F5T0M9</accession>
<evidence type="ECO:0000256" key="1">
    <source>
        <dbReference type="SAM" id="Phobius"/>
    </source>
</evidence>
<keyword evidence="1" id="KW-0472">Membrane</keyword>
<dbReference type="Proteomes" id="UP000179001">
    <property type="component" value="Unassembled WGS sequence"/>
</dbReference>
<evidence type="ECO:0000313" key="3">
    <source>
        <dbReference type="Proteomes" id="UP000179001"/>
    </source>
</evidence>
<reference evidence="2 3" key="1">
    <citation type="journal article" date="2016" name="Nat. Commun.">
        <title>Thousands of microbial genomes shed light on interconnected biogeochemical processes in an aquifer system.</title>
        <authorList>
            <person name="Anantharaman K."/>
            <person name="Brown C.T."/>
            <person name="Hug L.A."/>
            <person name="Sharon I."/>
            <person name="Castelle C.J."/>
            <person name="Probst A.J."/>
            <person name="Thomas B.C."/>
            <person name="Singh A."/>
            <person name="Wilkins M.J."/>
            <person name="Karaoz U."/>
            <person name="Brodie E.L."/>
            <person name="Williams K.H."/>
            <person name="Hubbard S.S."/>
            <person name="Banfield J.F."/>
        </authorList>
    </citation>
    <scope>NUCLEOTIDE SEQUENCE [LARGE SCALE GENOMIC DNA]</scope>
</reference>
<protein>
    <recommendedName>
        <fullName evidence="4">Septum formation initiator</fullName>
    </recommendedName>
</protein>
<evidence type="ECO:0000313" key="2">
    <source>
        <dbReference type="EMBL" id="OGF32514.1"/>
    </source>
</evidence>
<dbReference type="EMBL" id="MFGJ01000005">
    <property type="protein sequence ID" value="OGF32514.1"/>
    <property type="molecule type" value="Genomic_DNA"/>
</dbReference>
<keyword evidence="1" id="KW-1133">Transmembrane helix</keyword>
<sequence length="135" mass="15821">MTGSQKGKNNKFLSNLLVLVVFFLVLFISFLVIKEVINKKKLDREIMALKQEIEILNLDQQQFLSSIDKYNSDFFVEQEARSKFNLKKEGEQVAVVKLDDIQKIQTMEGLINEPNVDLQKSNIVKWWEYFFGVKN</sequence>